<evidence type="ECO:0000313" key="3">
    <source>
        <dbReference type="Proteomes" id="UP000004949"/>
    </source>
</evidence>
<comment type="caution">
    <text evidence="2">The sequence shown here is derived from an EMBL/GenBank/DDBJ whole genome shotgun (WGS) entry which is preliminary data.</text>
</comment>
<evidence type="ECO:0000256" key="1">
    <source>
        <dbReference type="SAM" id="Phobius"/>
    </source>
</evidence>
<feature type="transmembrane region" description="Helical" evidence="1">
    <location>
        <begin position="16"/>
        <end position="36"/>
    </location>
</feature>
<accession>G6XMS2</accession>
<keyword evidence="3" id="KW-1185">Reference proteome</keyword>
<reference evidence="2 3" key="1">
    <citation type="submission" date="2011-10" db="EMBL/GenBank/DDBJ databases">
        <title>Genome sequence of Gluconobacter morbifer G707, isolated from Drosophila gut.</title>
        <authorList>
            <person name="Lee W.-J."/>
            <person name="Kim E.-K."/>
        </authorList>
    </citation>
    <scope>NUCLEOTIDE SEQUENCE [LARGE SCALE GENOMIC DNA]</scope>
    <source>
        <strain evidence="2 3">G707</strain>
    </source>
</reference>
<evidence type="ECO:0000313" key="2">
    <source>
        <dbReference type="EMBL" id="EHH66971.1"/>
    </source>
</evidence>
<proteinExistence type="predicted"/>
<protein>
    <submittedName>
        <fullName evidence="2">Uncharacterized protein</fullName>
    </submittedName>
</protein>
<dbReference type="PATRIC" id="fig|1088869.3.peg.2783"/>
<organism evidence="2 3">
    <name type="scientific">Gluconobacter morbifer G707</name>
    <dbReference type="NCBI Taxonomy" id="1088869"/>
    <lineage>
        <taxon>Bacteria</taxon>
        <taxon>Pseudomonadati</taxon>
        <taxon>Pseudomonadota</taxon>
        <taxon>Alphaproteobacteria</taxon>
        <taxon>Acetobacterales</taxon>
        <taxon>Acetobacteraceae</taxon>
        <taxon>Gluconobacter</taxon>
    </lineage>
</organism>
<gene>
    <name evidence="2" type="ORF">GMO_27900</name>
</gene>
<sequence length="39" mass="4199">MALPTSMTLTGWDGPMAWGLPVAFVVVLLLTVCLIGRMH</sequence>
<dbReference type="AlphaFoldDB" id="G6XMS2"/>
<name>G6XMS2_9PROT</name>
<keyword evidence="1" id="KW-1133">Transmembrane helix</keyword>
<dbReference type="EMBL" id="AGQV01000015">
    <property type="protein sequence ID" value="EHH66971.1"/>
    <property type="molecule type" value="Genomic_DNA"/>
</dbReference>
<dbReference type="Proteomes" id="UP000004949">
    <property type="component" value="Unassembled WGS sequence"/>
</dbReference>
<keyword evidence="1" id="KW-0472">Membrane</keyword>
<keyword evidence="1" id="KW-0812">Transmembrane</keyword>